<dbReference type="Pfam" id="PF01541">
    <property type="entry name" value="GIY-YIG"/>
    <property type="match status" value="1"/>
</dbReference>
<evidence type="ECO:0000313" key="4">
    <source>
        <dbReference type="Proteomes" id="UP000245168"/>
    </source>
</evidence>
<evidence type="ECO:0000313" key="3">
    <source>
        <dbReference type="EMBL" id="PWE18787.1"/>
    </source>
</evidence>
<proteinExistence type="inferred from homology"/>
<evidence type="ECO:0000259" key="2">
    <source>
        <dbReference type="PROSITE" id="PS50164"/>
    </source>
</evidence>
<evidence type="ECO:0000256" key="1">
    <source>
        <dbReference type="ARBA" id="ARBA00007435"/>
    </source>
</evidence>
<comment type="caution">
    <text evidence="3">The sequence shown here is derived from an EMBL/GenBank/DDBJ whole genome shotgun (WGS) entry which is preliminary data.</text>
</comment>
<dbReference type="InterPro" id="IPR000305">
    <property type="entry name" value="GIY-YIG_endonuc"/>
</dbReference>
<dbReference type="EMBL" id="QEXV01000001">
    <property type="protein sequence ID" value="PWE18787.1"/>
    <property type="molecule type" value="Genomic_DNA"/>
</dbReference>
<dbReference type="PANTHER" id="PTHR34477">
    <property type="entry name" value="UPF0213 PROTEIN YHBQ"/>
    <property type="match status" value="1"/>
</dbReference>
<dbReference type="Proteomes" id="UP000245168">
    <property type="component" value="Unassembled WGS sequence"/>
</dbReference>
<dbReference type="PROSITE" id="PS50164">
    <property type="entry name" value="GIY_YIG"/>
    <property type="match status" value="1"/>
</dbReference>
<dbReference type="InterPro" id="IPR035901">
    <property type="entry name" value="GIY-YIG_endonuc_sf"/>
</dbReference>
<dbReference type="RefSeq" id="WP_109252061.1">
    <property type="nucleotide sequence ID" value="NZ_QEXV01000001.1"/>
</dbReference>
<dbReference type="AlphaFoldDB" id="A0A2U2BXR6"/>
<dbReference type="SUPFAM" id="SSF82771">
    <property type="entry name" value="GIY-YIG endonuclease"/>
    <property type="match status" value="1"/>
</dbReference>
<sequence>MLDRPIQPCVYLLASRRNGTLYCGSTGYLIRRIWEHREGVGSPFTAKYGVTLLVWYELHEEMASAVRREHRIKQWKRAWKLALIERDNPTWRDLYEELL</sequence>
<protein>
    <recommendedName>
        <fullName evidence="2">GIY-YIG domain-containing protein</fullName>
    </recommendedName>
</protein>
<gene>
    <name evidence="3" type="ORF">DDZ18_04135</name>
</gene>
<organism evidence="3 4">
    <name type="scientific">Marinicauda salina</name>
    <dbReference type="NCBI Taxonomy" id="2135793"/>
    <lineage>
        <taxon>Bacteria</taxon>
        <taxon>Pseudomonadati</taxon>
        <taxon>Pseudomonadota</taxon>
        <taxon>Alphaproteobacteria</taxon>
        <taxon>Maricaulales</taxon>
        <taxon>Maricaulaceae</taxon>
        <taxon>Marinicauda</taxon>
    </lineage>
</organism>
<dbReference type="InterPro" id="IPR050190">
    <property type="entry name" value="UPF0213_domain"/>
</dbReference>
<dbReference type="Gene3D" id="3.40.1440.10">
    <property type="entry name" value="GIY-YIG endonuclease"/>
    <property type="match status" value="1"/>
</dbReference>
<comment type="similarity">
    <text evidence="1">Belongs to the UPF0213 family.</text>
</comment>
<feature type="domain" description="GIY-YIG" evidence="2">
    <location>
        <begin position="6"/>
        <end position="82"/>
    </location>
</feature>
<name>A0A2U2BXR6_9PROT</name>
<dbReference type="PANTHER" id="PTHR34477:SF5">
    <property type="entry name" value="BSL5627 PROTEIN"/>
    <property type="match status" value="1"/>
</dbReference>
<keyword evidence="4" id="KW-1185">Reference proteome</keyword>
<accession>A0A2U2BXR6</accession>
<dbReference type="OrthoDB" id="287318at2"/>
<reference evidence="4" key="1">
    <citation type="submission" date="2018-05" db="EMBL/GenBank/DDBJ databases">
        <authorList>
            <person name="Liu B.-T."/>
        </authorList>
    </citation>
    <scope>NUCLEOTIDE SEQUENCE [LARGE SCALE GENOMIC DNA]</scope>
    <source>
        <strain evidence="4">WD6-1</strain>
    </source>
</reference>
<dbReference type="CDD" id="cd10448">
    <property type="entry name" value="GIY-YIG_unchar_3"/>
    <property type="match status" value="1"/>
</dbReference>